<dbReference type="CDD" id="cd00093">
    <property type="entry name" value="HTH_XRE"/>
    <property type="match status" value="1"/>
</dbReference>
<evidence type="ECO:0000259" key="1">
    <source>
        <dbReference type="PROSITE" id="PS50943"/>
    </source>
</evidence>
<proteinExistence type="predicted"/>
<dbReference type="OrthoDB" id="189170at2"/>
<dbReference type="GO" id="GO:0003677">
    <property type="term" value="F:DNA binding"/>
    <property type="evidence" value="ECO:0007669"/>
    <property type="project" value="InterPro"/>
</dbReference>
<dbReference type="RefSeq" id="WP_114065070.1">
    <property type="nucleotide sequence ID" value="NZ_CP030850.1"/>
</dbReference>
<name>A0A344TC78_9BACT</name>
<dbReference type="Gene3D" id="1.10.260.40">
    <property type="entry name" value="lambda repressor-like DNA-binding domains"/>
    <property type="match status" value="1"/>
</dbReference>
<evidence type="ECO:0000313" key="4">
    <source>
        <dbReference type="Proteomes" id="UP000251993"/>
    </source>
</evidence>
<dbReference type="InterPro" id="IPR001387">
    <property type="entry name" value="Cro/C1-type_HTH"/>
</dbReference>
<dbReference type="SUPFAM" id="SSF47413">
    <property type="entry name" value="lambda repressor-like DNA-binding domains"/>
    <property type="match status" value="1"/>
</dbReference>
<gene>
    <name evidence="2" type="ORF">DR864_00180</name>
    <name evidence="3" type="ORF">DR864_00455</name>
</gene>
<reference evidence="2 4" key="1">
    <citation type="submission" date="2018-07" db="EMBL/GenBank/DDBJ databases">
        <title>Genome sequencing of Runella.</title>
        <authorList>
            <person name="Baek M.-G."/>
            <person name="Yi H."/>
        </authorList>
    </citation>
    <scope>NUCLEOTIDE SEQUENCE [LARGE SCALE GENOMIC DNA]</scope>
    <source>
        <strain evidence="2 4">HYN0085</strain>
    </source>
</reference>
<protein>
    <recommendedName>
        <fullName evidence="1">HTH cro/C1-type domain-containing protein</fullName>
    </recommendedName>
</protein>
<dbReference type="Proteomes" id="UP000251993">
    <property type="component" value="Chromosome"/>
</dbReference>
<dbReference type="AlphaFoldDB" id="A0A344TC78"/>
<sequence>MQQAEQNKLSERHEELMGYQLVTTAIKEAGVNRATYYRILNGEVNPSAKTLKAILSAQKKVLTATKRELQKA</sequence>
<feature type="domain" description="HTH cro/C1-type" evidence="1">
    <location>
        <begin position="27"/>
        <end position="57"/>
    </location>
</feature>
<dbReference type="Pfam" id="PF01381">
    <property type="entry name" value="HTH_3"/>
    <property type="match status" value="1"/>
</dbReference>
<dbReference type="EMBL" id="CP030850">
    <property type="protein sequence ID" value="AXE16249.1"/>
    <property type="molecule type" value="Genomic_DNA"/>
</dbReference>
<evidence type="ECO:0000313" key="3">
    <source>
        <dbReference type="EMBL" id="AXE16304.1"/>
    </source>
</evidence>
<dbReference type="PROSITE" id="PS50943">
    <property type="entry name" value="HTH_CROC1"/>
    <property type="match status" value="1"/>
</dbReference>
<evidence type="ECO:0000313" key="2">
    <source>
        <dbReference type="EMBL" id="AXE16249.1"/>
    </source>
</evidence>
<organism evidence="2 4">
    <name type="scientific">Runella rosea</name>
    <dbReference type="NCBI Taxonomy" id="2259595"/>
    <lineage>
        <taxon>Bacteria</taxon>
        <taxon>Pseudomonadati</taxon>
        <taxon>Bacteroidota</taxon>
        <taxon>Cytophagia</taxon>
        <taxon>Cytophagales</taxon>
        <taxon>Spirosomataceae</taxon>
        <taxon>Runella</taxon>
    </lineage>
</organism>
<keyword evidence="4" id="KW-1185">Reference proteome</keyword>
<dbReference type="KEGG" id="run:DR864_00455"/>
<dbReference type="InterPro" id="IPR010982">
    <property type="entry name" value="Lambda_DNA-bd_dom_sf"/>
</dbReference>
<dbReference type="EMBL" id="CP030850">
    <property type="protein sequence ID" value="AXE16304.1"/>
    <property type="molecule type" value="Genomic_DNA"/>
</dbReference>
<accession>A0A344TC78</accession>
<dbReference type="KEGG" id="run:DR864_00180"/>